<feature type="region of interest" description="Disordered" evidence="1">
    <location>
        <begin position="1"/>
        <end position="33"/>
    </location>
</feature>
<proteinExistence type="predicted"/>
<gene>
    <name evidence="2" type="ORF">C491_20072</name>
</gene>
<dbReference type="AlphaFoldDB" id="L9WY74"/>
<dbReference type="RefSeq" id="WP_005559518.1">
    <property type="nucleotide sequence ID" value="NZ_AOIB01000038.1"/>
</dbReference>
<keyword evidence="3" id="KW-1185">Reference proteome</keyword>
<comment type="caution">
    <text evidence="2">The sequence shown here is derived from an EMBL/GenBank/DDBJ whole genome shotgun (WGS) entry which is preliminary data.</text>
</comment>
<dbReference type="InterPro" id="IPR036698">
    <property type="entry name" value="TM1070-like_sf"/>
</dbReference>
<dbReference type="Gene3D" id="2.60.290.11">
    <property type="entry name" value="TM1070-like"/>
    <property type="match status" value="1"/>
</dbReference>
<dbReference type="EMBL" id="AOIB01000038">
    <property type="protein sequence ID" value="ELY54126.1"/>
    <property type="molecule type" value="Genomic_DNA"/>
</dbReference>
<evidence type="ECO:0000313" key="3">
    <source>
        <dbReference type="Proteomes" id="UP000011688"/>
    </source>
</evidence>
<evidence type="ECO:0000313" key="2">
    <source>
        <dbReference type="EMBL" id="ELY54126.1"/>
    </source>
</evidence>
<name>L9WY74_9EURY</name>
<dbReference type="SUPFAM" id="SSF89232">
    <property type="entry name" value="Hypothetical protein TM1070"/>
    <property type="match status" value="1"/>
</dbReference>
<dbReference type="Proteomes" id="UP000011688">
    <property type="component" value="Unassembled WGS sequence"/>
</dbReference>
<dbReference type="Pfam" id="PF07100">
    <property type="entry name" value="ASRT"/>
    <property type="match status" value="1"/>
</dbReference>
<organism evidence="2 3">
    <name type="scientific">Natronococcus amylolyticus DSM 10524</name>
    <dbReference type="NCBI Taxonomy" id="1227497"/>
    <lineage>
        <taxon>Archaea</taxon>
        <taxon>Methanobacteriati</taxon>
        <taxon>Methanobacteriota</taxon>
        <taxon>Stenosarchaea group</taxon>
        <taxon>Halobacteria</taxon>
        <taxon>Halobacteriales</taxon>
        <taxon>Natrialbaceae</taxon>
        <taxon>Natronococcus</taxon>
    </lineage>
</organism>
<dbReference type="OrthoDB" id="228104at2157"/>
<reference evidence="2 3" key="1">
    <citation type="journal article" date="2014" name="PLoS Genet.">
        <title>Phylogenetically driven sequencing of extremely halophilic archaea reveals strategies for static and dynamic osmo-response.</title>
        <authorList>
            <person name="Becker E.A."/>
            <person name="Seitzer P.M."/>
            <person name="Tritt A."/>
            <person name="Larsen D."/>
            <person name="Krusor M."/>
            <person name="Yao A.I."/>
            <person name="Wu D."/>
            <person name="Madern D."/>
            <person name="Eisen J.A."/>
            <person name="Darling A.E."/>
            <person name="Facciotti M.T."/>
        </authorList>
    </citation>
    <scope>NUCLEOTIDE SEQUENCE [LARGE SCALE GENOMIC DNA]</scope>
    <source>
        <strain evidence="2 3">DSM 10524</strain>
    </source>
</reference>
<evidence type="ECO:0008006" key="4">
    <source>
        <dbReference type="Google" id="ProtNLM"/>
    </source>
</evidence>
<dbReference type="PIRSF" id="PIRSF008711">
    <property type="entry name" value="UCP008711"/>
    <property type="match status" value="1"/>
</dbReference>
<protein>
    <recommendedName>
        <fullName evidence="4">Sensory rhodopsin transducer</fullName>
    </recommendedName>
</protein>
<sequence length="131" mass="14352">MTDEDNNATDPIGERRWELPGGHVPVDSTGSEPEMVSHEKLCLLNAGDEMATLEVTLHYADGNEAGPYPLSVAPRRVRHVRINDLIDPYAPPLGEDYGIVVESNVPVVVQWSRQDTRQAENAGLSTLAYGE</sequence>
<evidence type="ECO:0000256" key="1">
    <source>
        <dbReference type="SAM" id="MobiDB-lite"/>
    </source>
</evidence>
<accession>L9WY74</accession>
<dbReference type="eggNOG" id="arCOG11872">
    <property type="taxonomic scope" value="Archaea"/>
</dbReference>
<dbReference type="InterPro" id="IPR009794">
    <property type="entry name" value="ASRT"/>
</dbReference>
<dbReference type="STRING" id="1227497.C491_20072"/>